<dbReference type="CDD" id="cd01918">
    <property type="entry name" value="HprK_C"/>
    <property type="match status" value="1"/>
</dbReference>
<keyword evidence="3" id="KW-1185">Reference proteome</keyword>
<evidence type="ECO:0000313" key="2">
    <source>
        <dbReference type="EMBL" id="MBV7377302.1"/>
    </source>
</evidence>
<dbReference type="Pfam" id="PF07475">
    <property type="entry name" value="Hpr_kinase_C"/>
    <property type="match status" value="1"/>
</dbReference>
<proteinExistence type="predicted"/>
<accession>A0ABS6SWH5</accession>
<comment type="caution">
    <text evidence="2">The sequence shown here is derived from an EMBL/GenBank/DDBJ whole genome shotgun (WGS) entry which is preliminary data.</text>
</comment>
<feature type="domain" description="HPr kinase/phosphorylase C-terminal" evidence="1">
    <location>
        <begin position="38"/>
        <end position="116"/>
    </location>
</feature>
<keyword evidence="2" id="KW-0418">Kinase</keyword>
<dbReference type="Proteomes" id="UP000756530">
    <property type="component" value="Unassembled WGS sequence"/>
</dbReference>
<reference evidence="2 3" key="1">
    <citation type="submission" date="2021-05" db="EMBL/GenBank/DDBJ databases">
        <title>Culturable bacteria isolated from Daya Bay.</title>
        <authorList>
            <person name="Zheng W."/>
            <person name="Yu S."/>
            <person name="Huang Y."/>
        </authorList>
    </citation>
    <scope>NUCLEOTIDE SEQUENCE [LARGE SCALE GENOMIC DNA]</scope>
    <source>
        <strain evidence="2 3">DP4N28-5</strain>
    </source>
</reference>
<dbReference type="InterPro" id="IPR011104">
    <property type="entry name" value="Hpr_kin/Pase_C"/>
</dbReference>
<evidence type="ECO:0000313" key="3">
    <source>
        <dbReference type="Proteomes" id="UP000756530"/>
    </source>
</evidence>
<organism evidence="2 3">
    <name type="scientific">Maritimibacter dapengensis</name>
    <dbReference type="NCBI Taxonomy" id="2836868"/>
    <lineage>
        <taxon>Bacteria</taxon>
        <taxon>Pseudomonadati</taxon>
        <taxon>Pseudomonadota</taxon>
        <taxon>Alphaproteobacteria</taxon>
        <taxon>Rhodobacterales</taxon>
        <taxon>Roseobacteraceae</taxon>
        <taxon>Maritimibacter</taxon>
    </lineage>
</organism>
<name>A0ABS6SWH5_9RHOB</name>
<keyword evidence="2" id="KW-0808">Transferase</keyword>
<dbReference type="GO" id="GO:0016301">
    <property type="term" value="F:kinase activity"/>
    <property type="evidence" value="ECO:0007669"/>
    <property type="project" value="UniProtKB-KW"/>
</dbReference>
<protein>
    <submittedName>
        <fullName evidence="2">HPr kinase/phosphatase C-terminal domain-containing protein</fullName>
    </submittedName>
</protein>
<dbReference type="EMBL" id="JAHUZE010000001">
    <property type="protein sequence ID" value="MBV7377302.1"/>
    <property type="molecule type" value="Genomic_DNA"/>
</dbReference>
<gene>
    <name evidence="2" type="ORF">KJP28_00080</name>
</gene>
<sequence length="179" mass="19008">MGRKHSPHGCGFHIRTAGCPFRRRSAGVSLSAHETEPKPIHATAISFENKGVLLTGSSGSGKSALAIELIARGALLIADDMVDIRPGPEGWPHLFGTGRMAGIIEARGLGLVRVPNVTHAPLAAIVEMDQRETARLPSPREKIVLGQPIPLLGCLDTAHFPAFLVCYLRGGRVTVSPDD</sequence>
<evidence type="ECO:0000259" key="1">
    <source>
        <dbReference type="Pfam" id="PF07475"/>
    </source>
</evidence>